<sequence length="490" mass="55278">MYKLREVQRGVYDTRGYSNEASLAALMIQKPEEINNFLTYTYGMDDDRFPLTFLTEGQGAAGVRDISTVEWTWKVMGRQKFNDYVVYFNTADTTPGIGGKTIEVEFATGLITEQYGLMAPDGTQCRVMRDMGKGEHGGHKFALRIKNPDPTAYVDPSNFEKGKYWCMTAPTIPESYSKGNKSNVMAPGRMKSQLGFHRYTKEIGGNISNVVVEYEFKKTGGGTSKRWINEEMRQFDIQMRIMNEMQLWISKYNRTPNGSVPMTDWDNDNPIPETAGMDEIISESNYDTYGEYLSLNKIKRTIGDVVDKDTDTGSMEIILFAGKGGIEDFDMAMREDAKSEGFITPLGDKMIQDDGTGLAYGKYFRKYKMIDSHIVTVQHLPFLDKSPIAETAKANGLIHPRSGLPMTSHCLYMMDNSVYQGERNVRMVRMKGQSYLVGILKGLTPIPESWGTVPDKAIATDVDKSSYEVKMSKGLQVNRAEKMFKLECVL</sequence>
<evidence type="ECO:0000313" key="1">
    <source>
        <dbReference type="EMBL" id="WEU69850.1"/>
    </source>
</evidence>
<dbReference type="Proteomes" id="UP001269161">
    <property type="component" value="Segment"/>
</dbReference>
<dbReference type="Pfam" id="PF23898">
    <property type="entry name" value="Crass_capsid"/>
    <property type="match status" value="1"/>
</dbReference>
<dbReference type="RefSeq" id="YP_011108612.1">
    <property type="nucleotide sequence ID" value="NC_091965.1"/>
</dbReference>
<evidence type="ECO:0000313" key="2">
    <source>
        <dbReference type="Proteomes" id="UP001269161"/>
    </source>
</evidence>
<name>A0AAF0D539_9CAUD</name>
<reference evidence="1" key="1">
    <citation type="submission" date="2023-01" db="EMBL/GenBank/DDBJ databases">
        <title>New crAssphage isolates infecting Bacteroides cellulosilyticus.</title>
        <authorList>
            <person name="Papudeshi B."/>
            <person name="Vega A.A."/>
            <person name="Souza C."/>
            <person name="Giles S.K."/>
            <person name="Mallawaarachchi V."/>
            <person name="Roach M.J."/>
            <person name="An M."/>
            <person name="Jacobson N."/>
            <person name="McNair K."/>
            <person name="Mora M.F."/>
            <person name="Pastrana K."/>
            <person name="Leigh C."/>
            <person name="Cram C."/>
            <person name="Plewa W.S."/>
            <person name="Grigson S.R."/>
            <person name="Bouras G.S."/>
            <person name="Decewicz P."/>
            <person name="Luque A."/>
            <person name="Droit L."/>
            <person name="Handley S."/>
            <person name="Segall A.M."/>
            <person name="Dinsdale E.A."/>
            <person name="Edwards R.A."/>
        </authorList>
    </citation>
    <scope>NUCLEOTIDE SEQUENCE</scope>
    <source>
        <strain evidence="1">Bc11</strain>
    </source>
</reference>
<organism evidence="1 2">
    <name type="scientific">Caudoviricetes sp. 'Rudgehvirus jaberico'</name>
    <dbReference type="NCBI Taxonomy" id="3028515"/>
    <lineage>
        <taxon>Viruses</taxon>
        <taxon>Duplodnaviria</taxon>
        <taxon>Heunggongvirae</taxon>
        <taxon>Uroviricota</taxon>
        <taxon>Caudoviricetes</taxon>
        <taxon>Crassvirales</taxon>
        <taxon>Intestiviridae</taxon>
        <taxon>Crudevirinae</taxon>
    </lineage>
</organism>
<dbReference type="EMBL" id="OQ198719">
    <property type="protein sequence ID" value="WEU69850.1"/>
    <property type="molecule type" value="Genomic_DNA"/>
</dbReference>
<accession>A0AAF0D539</accession>
<proteinExistence type="predicted"/>
<protein>
    <submittedName>
        <fullName evidence="1">Major capsid protein</fullName>
    </submittedName>
</protein>
<keyword evidence="2" id="KW-1185">Reference proteome</keyword>
<dbReference type="InterPro" id="IPR056401">
    <property type="entry name" value="Crass_capsid"/>
</dbReference>